<evidence type="ECO:0000313" key="8">
    <source>
        <dbReference type="Proteomes" id="UP000077469"/>
    </source>
</evidence>
<dbReference type="RefSeq" id="WP_031505141.1">
    <property type="nucleotide sequence ID" value="NC_022795.1"/>
</dbReference>
<feature type="transmembrane region" description="Helical" evidence="6">
    <location>
        <begin position="235"/>
        <end position="262"/>
    </location>
</feature>
<feature type="transmembrane region" description="Helical" evidence="6">
    <location>
        <begin position="12"/>
        <end position="33"/>
    </location>
</feature>
<dbReference type="Proteomes" id="UP000077469">
    <property type="component" value="Chromosome"/>
</dbReference>
<feature type="transmembrane region" description="Helical" evidence="6">
    <location>
        <begin position="66"/>
        <end position="85"/>
    </location>
</feature>
<protein>
    <submittedName>
        <fullName evidence="7">ABC transporter permease</fullName>
    </submittedName>
</protein>
<dbReference type="PANTHER" id="PTHR43370">
    <property type="entry name" value="SUGAR ABC TRANSPORTER INTEGRAL MEMBRANE PROTEIN-RELATED"/>
    <property type="match status" value="1"/>
</dbReference>
<keyword evidence="5 6" id="KW-0472">Membrane</keyword>
<evidence type="ECO:0000256" key="5">
    <source>
        <dbReference type="ARBA" id="ARBA00023136"/>
    </source>
</evidence>
<accession>A0A0X1KSQ3</accession>
<organism evidence="7 8">
    <name type="scientific">Pseudothermotoga hypogea DSM 11164 = NBRC 106472</name>
    <dbReference type="NCBI Taxonomy" id="1123384"/>
    <lineage>
        <taxon>Bacteria</taxon>
        <taxon>Thermotogati</taxon>
        <taxon>Thermotogota</taxon>
        <taxon>Thermotogae</taxon>
        <taxon>Thermotogales</taxon>
        <taxon>Thermotogaceae</taxon>
        <taxon>Pseudothermotoga</taxon>
    </lineage>
</organism>
<dbReference type="STRING" id="1123384.AJ81_08645"/>
<dbReference type="KEGG" id="phy:AJ81_08645"/>
<evidence type="ECO:0000256" key="2">
    <source>
        <dbReference type="ARBA" id="ARBA00022475"/>
    </source>
</evidence>
<evidence type="ECO:0000256" key="6">
    <source>
        <dbReference type="SAM" id="Phobius"/>
    </source>
</evidence>
<proteinExistence type="predicted"/>
<feature type="transmembrane region" description="Helical" evidence="6">
    <location>
        <begin position="92"/>
        <end position="116"/>
    </location>
</feature>
<dbReference type="GO" id="GO:0022857">
    <property type="term" value="F:transmembrane transporter activity"/>
    <property type="evidence" value="ECO:0007669"/>
    <property type="project" value="InterPro"/>
</dbReference>
<sequence>MSNFFQNFIDPAFWYSVLRVSTPLLFAVMAALVSSIAGSINIGIEGMMLMAAFWGNVVGAFAKNPWIGLLAGIASAIAMSLLLAFSHLKLRVNLVIAGVALNLFASGFTVFMLFALTGEKGTSASLGSQPIPRLDIPLLRDIPFLGKVLNNHNALTYFALISIFLVDYLIRKTPLGMRMRAVGENPDAATSVGVSVLRVKYVSLLLSGVFAGFAGAFLSMGYVSWFARDMTSGRGFIALAAQALGGNSAILGALGALLFGVAEATGFTLQSLRIPSEITNMIPFILTLIVLIIYARTRVRSHSRIQEI</sequence>
<dbReference type="InterPro" id="IPR001851">
    <property type="entry name" value="ABC_transp_permease"/>
</dbReference>
<gene>
    <name evidence="7" type="ORF">AJ81_08645</name>
</gene>
<keyword evidence="3 6" id="KW-0812">Transmembrane</keyword>
<dbReference type="Pfam" id="PF02653">
    <property type="entry name" value="BPD_transp_2"/>
    <property type="match status" value="1"/>
</dbReference>
<dbReference type="PaxDb" id="1123384-AJ81_08645"/>
<feature type="transmembrane region" description="Helical" evidence="6">
    <location>
        <begin position="201"/>
        <end position="223"/>
    </location>
</feature>
<evidence type="ECO:0000256" key="1">
    <source>
        <dbReference type="ARBA" id="ARBA00004651"/>
    </source>
</evidence>
<dbReference type="CDD" id="cd06580">
    <property type="entry name" value="TM_PBP1_transp_TpRbsC_like"/>
    <property type="match status" value="1"/>
</dbReference>
<keyword evidence="2" id="KW-1003">Cell membrane</keyword>
<dbReference type="AlphaFoldDB" id="A0A0X1KSQ3"/>
<reference evidence="7 8" key="1">
    <citation type="submission" date="2014-01" db="EMBL/GenBank/DDBJ databases">
        <title>Genome sequencing of Thermotog hypogea.</title>
        <authorList>
            <person name="Zhang X."/>
            <person name="Alvare G."/>
            <person name="Fristensky B."/>
            <person name="Chen L."/>
            <person name="Suen T."/>
            <person name="Chen Q."/>
            <person name="Ma K."/>
        </authorList>
    </citation>
    <scope>NUCLEOTIDE SEQUENCE [LARGE SCALE GENOMIC DNA]</scope>
    <source>
        <strain evidence="7 8">DSM 11164</strain>
    </source>
</reference>
<dbReference type="PANTHER" id="PTHR43370:SF1">
    <property type="entry name" value="GUANOSINE ABC TRANSPORTER PERMEASE PROTEIN NUPQ"/>
    <property type="match status" value="1"/>
</dbReference>
<dbReference type="PATRIC" id="fig|1123384.7.peg.1732"/>
<dbReference type="EMBL" id="CP007141">
    <property type="protein sequence ID" value="AJC74241.1"/>
    <property type="molecule type" value="Genomic_DNA"/>
</dbReference>
<feature type="transmembrane region" description="Helical" evidence="6">
    <location>
        <begin position="274"/>
        <end position="295"/>
    </location>
</feature>
<evidence type="ECO:0000256" key="3">
    <source>
        <dbReference type="ARBA" id="ARBA00022692"/>
    </source>
</evidence>
<keyword evidence="4 6" id="KW-1133">Transmembrane helix</keyword>
<evidence type="ECO:0000313" key="7">
    <source>
        <dbReference type="EMBL" id="AJC74241.1"/>
    </source>
</evidence>
<keyword evidence="8" id="KW-1185">Reference proteome</keyword>
<dbReference type="OrthoDB" id="9792579at2"/>
<feature type="transmembrane region" description="Helical" evidence="6">
    <location>
        <begin position="154"/>
        <end position="170"/>
    </location>
</feature>
<dbReference type="GO" id="GO:0005886">
    <property type="term" value="C:plasma membrane"/>
    <property type="evidence" value="ECO:0007669"/>
    <property type="project" value="UniProtKB-SubCell"/>
</dbReference>
<comment type="subcellular location">
    <subcellularLocation>
        <location evidence="1">Cell membrane</location>
        <topology evidence="1">Multi-pass membrane protein</topology>
    </subcellularLocation>
</comment>
<evidence type="ECO:0000256" key="4">
    <source>
        <dbReference type="ARBA" id="ARBA00022989"/>
    </source>
</evidence>
<name>A0A0X1KSQ3_9THEM</name>